<dbReference type="PANTHER" id="PTHR41533:SF2">
    <property type="entry name" value="BLR7131 PROTEIN"/>
    <property type="match status" value="1"/>
</dbReference>
<dbReference type="SUPFAM" id="SSF141523">
    <property type="entry name" value="L,D-transpeptidase catalytic domain-like"/>
    <property type="match status" value="1"/>
</dbReference>
<dbReference type="Gene3D" id="2.40.440.10">
    <property type="entry name" value="L,D-transpeptidase catalytic domain-like"/>
    <property type="match status" value="1"/>
</dbReference>
<dbReference type="SUPFAM" id="SSF47090">
    <property type="entry name" value="PGBD-like"/>
    <property type="match status" value="1"/>
</dbReference>
<evidence type="ECO:0000256" key="3">
    <source>
        <dbReference type="ARBA" id="ARBA00022679"/>
    </source>
</evidence>
<dbReference type="GO" id="GO:0016740">
    <property type="term" value="F:transferase activity"/>
    <property type="evidence" value="ECO:0007669"/>
    <property type="project" value="UniProtKB-KW"/>
</dbReference>
<dbReference type="GO" id="GO:0004180">
    <property type="term" value="F:carboxypeptidase activity"/>
    <property type="evidence" value="ECO:0007669"/>
    <property type="project" value="UniProtKB-ARBA"/>
</dbReference>
<dbReference type="UniPathway" id="UPA00219"/>
<dbReference type="InterPro" id="IPR002477">
    <property type="entry name" value="Peptidoglycan-bd-like"/>
</dbReference>
<keyword evidence="3" id="KW-0808">Transferase</keyword>
<dbReference type="InterPro" id="IPR052905">
    <property type="entry name" value="LD-transpeptidase_YkuD-like"/>
</dbReference>
<keyword evidence="8" id="KW-0732">Signal</keyword>
<protein>
    <submittedName>
        <fullName evidence="10">Murein L,D-transpeptidase YcbB/YkuD</fullName>
    </submittedName>
</protein>
<reference evidence="11" key="1">
    <citation type="submission" date="2015-08" db="EMBL/GenBank/DDBJ databases">
        <authorList>
            <person name="Varghese N."/>
        </authorList>
    </citation>
    <scope>NUCLEOTIDE SEQUENCE [LARGE SCALE GENOMIC DNA]</scope>
    <source>
        <strain evidence="11">DSM 23407</strain>
    </source>
</reference>
<evidence type="ECO:0000256" key="6">
    <source>
        <dbReference type="ARBA" id="ARBA00023316"/>
    </source>
</evidence>
<dbReference type="InterPro" id="IPR036365">
    <property type="entry name" value="PGBD-like_sf"/>
</dbReference>
<feature type="signal peptide" evidence="8">
    <location>
        <begin position="1"/>
        <end position="36"/>
    </location>
</feature>
<feature type="active site" description="Proton donor/acceptor" evidence="7">
    <location>
        <position position="328"/>
    </location>
</feature>
<dbReference type="InterPro" id="IPR036366">
    <property type="entry name" value="PGBDSf"/>
</dbReference>
<feature type="domain" description="L,D-TPase catalytic" evidence="9">
    <location>
        <begin position="198"/>
        <end position="376"/>
    </location>
</feature>
<evidence type="ECO:0000256" key="1">
    <source>
        <dbReference type="ARBA" id="ARBA00004752"/>
    </source>
</evidence>
<evidence type="ECO:0000256" key="8">
    <source>
        <dbReference type="SAM" id="SignalP"/>
    </source>
</evidence>
<dbReference type="EMBL" id="CYHE01000018">
    <property type="protein sequence ID" value="CUB00332.1"/>
    <property type="molecule type" value="Genomic_DNA"/>
</dbReference>
<dbReference type="GO" id="GO:0071555">
    <property type="term" value="P:cell wall organization"/>
    <property type="evidence" value="ECO:0007669"/>
    <property type="project" value="UniProtKB-UniRule"/>
</dbReference>
<dbReference type="PROSITE" id="PS52029">
    <property type="entry name" value="LD_TPASE"/>
    <property type="match status" value="1"/>
</dbReference>
<proteinExistence type="inferred from homology"/>
<dbReference type="PANTHER" id="PTHR41533">
    <property type="entry name" value="L,D-TRANSPEPTIDASE HI_1667-RELATED"/>
    <property type="match status" value="1"/>
</dbReference>
<evidence type="ECO:0000313" key="10">
    <source>
        <dbReference type="EMBL" id="CUB00332.1"/>
    </source>
</evidence>
<dbReference type="InterPro" id="IPR038063">
    <property type="entry name" value="Transpep_catalytic_dom"/>
</dbReference>
<dbReference type="Gene3D" id="1.10.101.10">
    <property type="entry name" value="PGBD-like superfamily/PGBD"/>
    <property type="match status" value="1"/>
</dbReference>
<organism evidence="10 11">
    <name type="scientific">Pannonibacter indicus</name>
    <dbReference type="NCBI Taxonomy" id="466044"/>
    <lineage>
        <taxon>Bacteria</taxon>
        <taxon>Pseudomonadati</taxon>
        <taxon>Pseudomonadota</taxon>
        <taxon>Alphaproteobacteria</taxon>
        <taxon>Hyphomicrobiales</taxon>
        <taxon>Stappiaceae</taxon>
        <taxon>Pannonibacter</taxon>
    </lineage>
</organism>
<dbReference type="Pfam" id="PF01471">
    <property type="entry name" value="PG_binding_1"/>
    <property type="match status" value="1"/>
</dbReference>
<comment type="pathway">
    <text evidence="1 7">Cell wall biogenesis; peptidoglycan biosynthesis.</text>
</comment>
<accession>A0A0K6IAH2</accession>
<keyword evidence="5 7" id="KW-0573">Peptidoglycan synthesis</keyword>
<keyword evidence="6 7" id="KW-0961">Cell wall biogenesis/degradation</keyword>
<dbReference type="AlphaFoldDB" id="A0A0K6IAH2"/>
<name>A0A0K6IAH2_9HYPH</name>
<sequence length="432" mass="48584">MLLRNGNQITKVSATLARAAALAGALTGVLAGTALAQSPLEALQQYNKRAEWEDRFDATLQDLQSIKTATPTLAPQTAEYVASAIDQYAMIVQRGGWEHVATPGKTLRIGAEDNIVASLRRRLIASGDLEQQAGVSTTFDSYVDSALRRFQVRHGLIPDGTLGQTTLAALNIPADVRLRQLETNLVRLRSMSGDLGARYVMVNIPAAEIEAVQNGRVRSRHTAVVGKIDRQTPILNSKIYEVNFNPYWTVPVSIIRKDLIPKMKQDPEYLAKNKIRIFDWKNNELAWQQIDWNSDEATKYQFRQDPGEINSLGAIRINFHNTHQVYLHDTPSKTLFGTDNRFHSSGCVRVQNVRDLVSWMLESTTPDWNRARVDQTIRDGLREDVKLKTQVPLYLTYITAWANEDGTVHFREDIYNRDGLYGDVAELQLPGQ</sequence>
<dbReference type="Pfam" id="PF03734">
    <property type="entry name" value="YkuD"/>
    <property type="match status" value="1"/>
</dbReference>
<dbReference type="CDD" id="cd16913">
    <property type="entry name" value="YkuD_like"/>
    <property type="match status" value="1"/>
</dbReference>
<dbReference type="InterPro" id="IPR005490">
    <property type="entry name" value="LD_TPept_cat_dom"/>
</dbReference>
<evidence type="ECO:0000313" key="11">
    <source>
        <dbReference type="Proteomes" id="UP000183900"/>
    </source>
</evidence>
<feature type="active site" description="Nucleophile" evidence="7">
    <location>
        <position position="347"/>
    </location>
</feature>
<evidence type="ECO:0000256" key="5">
    <source>
        <dbReference type="ARBA" id="ARBA00022984"/>
    </source>
</evidence>
<keyword evidence="11" id="KW-1185">Reference proteome</keyword>
<evidence type="ECO:0000256" key="4">
    <source>
        <dbReference type="ARBA" id="ARBA00022960"/>
    </source>
</evidence>
<dbReference type="GO" id="GO:0008360">
    <property type="term" value="P:regulation of cell shape"/>
    <property type="evidence" value="ECO:0007669"/>
    <property type="project" value="UniProtKB-UniRule"/>
</dbReference>
<gene>
    <name evidence="10" type="ORF">Ga0061067_11813</name>
</gene>
<dbReference type="Proteomes" id="UP000183900">
    <property type="component" value="Unassembled WGS sequence"/>
</dbReference>
<evidence type="ECO:0000259" key="9">
    <source>
        <dbReference type="PROSITE" id="PS52029"/>
    </source>
</evidence>
<comment type="similarity">
    <text evidence="2">Belongs to the YkuD family.</text>
</comment>
<keyword evidence="4 7" id="KW-0133">Cell shape</keyword>
<feature type="chain" id="PRO_5005505309" evidence="8">
    <location>
        <begin position="37"/>
        <end position="432"/>
    </location>
</feature>
<evidence type="ECO:0000256" key="7">
    <source>
        <dbReference type="PROSITE-ProRule" id="PRU01373"/>
    </source>
</evidence>
<dbReference type="GO" id="GO:0009252">
    <property type="term" value="P:peptidoglycan biosynthetic process"/>
    <property type="evidence" value="ECO:0007669"/>
    <property type="project" value="UniProtKB-UniPathway"/>
</dbReference>
<evidence type="ECO:0000256" key="2">
    <source>
        <dbReference type="ARBA" id="ARBA00005992"/>
    </source>
</evidence>